<keyword evidence="2" id="KW-1185">Reference proteome</keyword>
<dbReference type="AlphaFoldDB" id="A0AAV7QM28"/>
<dbReference type="EMBL" id="JANPWB010000010">
    <property type="protein sequence ID" value="KAJ1140119.1"/>
    <property type="molecule type" value="Genomic_DNA"/>
</dbReference>
<accession>A0AAV7QM28</accession>
<gene>
    <name evidence="1" type="ORF">NDU88_006479</name>
</gene>
<sequence length="100" mass="10509">MFATARCAGAGVAKLIPAPGSLLGAAAPSAICRRRSKVRDYDVLPLVTQYHTPEDHFSGLGEVASPAIRSMSLPTPVVSAWLRLKLADGSDKVHSTTHDA</sequence>
<proteinExistence type="predicted"/>
<name>A0AAV7QM28_PLEWA</name>
<evidence type="ECO:0000313" key="1">
    <source>
        <dbReference type="EMBL" id="KAJ1140119.1"/>
    </source>
</evidence>
<organism evidence="1 2">
    <name type="scientific">Pleurodeles waltl</name>
    <name type="common">Iberian ribbed newt</name>
    <dbReference type="NCBI Taxonomy" id="8319"/>
    <lineage>
        <taxon>Eukaryota</taxon>
        <taxon>Metazoa</taxon>
        <taxon>Chordata</taxon>
        <taxon>Craniata</taxon>
        <taxon>Vertebrata</taxon>
        <taxon>Euteleostomi</taxon>
        <taxon>Amphibia</taxon>
        <taxon>Batrachia</taxon>
        <taxon>Caudata</taxon>
        <taxon>Salamandroidea</taxon>
        <taxon>Salamandridae</taxon>
        <taxon>Pleurodelinae</taxon>
        <taxon>Pleurodeles</taxon>
    </lineage>
</organism>
<dbReference type="Proteomes" id="UP001066276">
    <property type="component" value="Chromosome 6"/>
</dbReference>
<comment type="caution">
    <text evidence="1">The sequence shown here is derived from an EMBL/GenBank/DDBJ whole genome shotgun (WGS) entry which is preliminary data.</text>
</comment>
<evidence type="ECO:0000313" key="2">
    <source>
        <dbReference type="Proteomes" id="UP001066276"/>
    </source>
</evidence>
<reference evidence="1" key="1">
    <citation type="journal article" date="2022" name="bioRxiv">
        <title>Sequencing and chromosome-scale assembly of the giantPleurodeles waltlgenome.</title>
        <authorList>
            <person name="Brown T."/>
            <person name="Elewa A."/>
            <person name="Iarovenko S."/>
            <person name="Subramanian E."/>
            <person name="Araus A.J."/>
            <person name="Petzold A."/>
            <person name="Susuki M."/>
            <person name="Suzuki K.-i.T."/>
            <person name="Hayashi T."/>
            <person name="Toyoda A."/>
            <person name="Oliveira C."/>
            <person name="Osipova E."/>
            <person name="Leigh N.D."/>
            <person name="Simon A."/>
            <person name="Yun M.H."/>
        </authorList>
    </citation>
    <scope>NUCLEOTIDE SEQUENCE</scope>
    <source>
        <strain evidence="1">20211129_DDA</strain>
        <tissue evidence="1">Liver</tissue>
    </source>
</reference>
<protein>
    <submittedName>
        <fullName evidence="1">Uncharacterized protein</fullName>
    </submittedName>
</protein>